<dbReference type="RefSeq" id="WP_189768831.1">
    <property type="nucleotide sequence ID" value="NZ_BNCK01000003.1"/>
</dbReference>
<evidence type="ECO:0000256" key="4">
    <source>
        <dbReference type="ARBA" id="ARBA00023172"/>
    </source>
</evidence>
<dbReference type="AlphaFoldDB" id="A0A919BHH5"/>
<evidence type="ECO:0000313" key="8">
    <source>
        <dbReference type="EMBL" id="GHF88298.1"/>
    </source>
</evidence>
<dbReference type="GO" id="GO:0003677">
    <property type="term" value="F:DNA binding"/>
    <property type="evidence" value="ECO:0007669"/>
    <property type="project" value="UniProtKB-UniRule"/>
</dbReference>
<keyword evidence="9" id="KW-1185">Reference proteome</keyword>
<dbReference type="Gene3D" id="3.30.160.390">
    <property type="entry name" value="Integrase, DNA-binding domain"/>
    <property type="match status" value="1"/>
</dbReference>
<proteinExistence type="inferred from homology"/>
<gene>
    <name evidence="8" type="primary">int</name>
    <name evidence="8" type="ORF">GCM10017161_14960</name>
</gene>
<sequence length="398" mass="45834">MLTETILKSIIKKAEPTRGIADKDGLFFSLTKSGYASFNFRYQINGKRSVIAIGPYPTISLKEARQKVLFFRHQLANGIDPLMEKRKAEFQARNTLNAVFEHYFETIIESRYAHAGRLKRLYEMNLQQPLGNRSIKEINGLEISDVLQRIKKGTRTKAPRPSIANKSLYLLKALFKHAVKLDLIRHNLALSFTAMDAGGEERPKDTYLNEKQIRQFFDIAEAAGTAFSRDNYLATCLLFCTATRKMELLGAKWEEFDFDELLWTIPAERTKPRREFLVPLSPQVIVWLDELKIRACGSDYVFPARKQSRVPHVYHDTLNHAFKNLNLPFALAPHDIRRTTRTLLAKLGISDQVAEICLNHKLPKMQHIYNKYSFLPEKREALLMLAEAFCACLPEEEQ</sequence>
<evidence type="ECO:0000256" key="3">
    <source>
        <dbReference type="ARBA" id="ARBA00023125"/>
    </source>
</evidence>
<evidence type="ECO:0000259" key="7">
    <source>
        <dbReference type="PROSITE" id="PS51900"/>
    </source>
</evidence>
<evidence type="ECO:0000256" key="1">
    <source>
        <dbReference type="ARBA" id="ARBA00008857"/>
    </source>
</evidence>
<dbReference type="InterPro" id="IPR011010">
    <property type="entry name" value="DNA_brk_join_enz"/>
</dbReference>
<dbReference type="InterPro" id="IPR050808">
    <property type="entry name" value="Phage_Integrase"/>
</dbReference>
<dbReference type="InterPro" id="IPR013762">
    <property type="entry name" value="Integrase-like_cat_sf"/>
</dbReference>
<keyword evidence="4" id="KW-0233">DNA recombination</keyword>
<dbReference type="InterPro" id="IPR044068">
    <property type="entry name" value="CB"/>
</dbReference>
<organism evidence="8 9">
    <name type="scientific">Thalassotalea marina</name>
    <dbReference type="NCBI Taxonomy" id="1673741"/>
    <lineage>
        <taxon>Bacteria</taxon>
        <taxon>Pseudomonadati</taxon>
        <taxon>Pseudomonadota</taxon>
        <taxon>Gammaproteobacteria</taxon>
        <taxon>Alteromonadales</taxon>
        <taxon>Colwelliaceae</taxon>
        <taxon>Thalassotalea</taxon>
    </lineage>
</organism>
<dbReference type="InterPro" id="IPR038488">
    <property type="entry name" value="Integrase_DNA-bd_sf"/>
</dbReference>
<dbReference type="Proteomes" id="UP000623842">
    <property type="component" value="Unassembled WGS sequence"/>
</dbReference>
<comment type="similarity">
    <text evidence="1">Belongs to the 'phage' integrase family.</text>
</comment>
<keyword evidence="2" id="KW-0229">DNA integration</keyword>
<dbReference type="GO" id="GO:0006310">
    <property type="term" value="P:DNA recombination"/>
    <property type="evidence" value="ECO:0007669"/>
    <property type="project" value="UniProtKB-KW"/>
</dbReference>
<feature type="domain" description="Tyr recombinase" evidence="6">
    <location>
        <begin position="203"/>
        <end position="383"/>
    </location>
</feature>
<evidence type="ECO:0000313" key="9">
    <source>
        <dbReference type="Proteomes" id="UP000623842"/>
    </source>
</evidence>
<dbReference type="CDD" id="cd00801">
    <property type="entry name" value="INT_P4_C"/>
    <property type="match status" value="1"/>
</dbReference>
<protein>
    <submittedName>
        <fullName evidence="8">Integrase</fullName>
    </submittedName>
</protein>
<dbReference type="EMBL" id="BNCK01000003">
    <property type="protein sequence ID" value="GHF88298.1"/>
    <property type="molecule type" value="Genomic_DNA"/>
</dbReference>
<dbReference type="PROSITE" id="PS51900">
    <property type="entry name" value="CB"/>
    <property type="match status" value="1"/>
</dbReference>
<dbReference type="Gene3D" id="1.10.150.130">
    <property type="match status" value="1"/>
</dbReference>
<name>A0A919BHH5_9GAMM</name>
<dbReference type="PANTHER" id="PTHR30629">
    <property type="entry name" value="PROPHAGE INTEGRASE"/>
    <property type="match status" value="1"/>
</dbReference>
<dbReference type="PROSITE" id="PS51898">
    <property type="entry name" value="TYR_RECOMBINASE"/>
    <property type="match status" value="1"/>
</dbReference>
<evidence type="ECO:0000259" key="6">
    <source>
        <dbReference type="PROSITE" id="PS51898"/>
    </source>
</evidence>
<evidence type="ECO:0000256" key="5">
    <source>
        <dbReference type="PROSITE-ProRule" id="PRU01248"/>
    </source>
</evidence>
<dbReference type="PANTHER" id="PTHR30629:SF2">
    <property type="entry name" value="PROPHAGE INTEGRASE INTS-RELATED"/>
    <property type="match status" value="1"/>
</dbReference>
<accession>A0A919BHH5</accession>
<dbReference type="InterPro" id="IPR025166">
    <property type="entry name" value="Integrase_DNA_bind_dom"/>
</dbReference>
<feature type="domain" description="Core-binding (CB)" evidence="7">
    <location>
        <begin position="94"/>
        <end position="179"/>
    </location>
</feature>
<reference evidence="8" key="2">
    <citation type="submission" date="2020-09" db="EMBL/GenBank/DDBJ databases">
        <authorList>
            <person name="Sun Q."/>
            <person name="Kim S."/>
        </authorList>
    </citation>
    <scope>NUCLEOTIDE SEQUENCE</scope>
    <source>
        <strain evidence="8">KCTC 42731</strain>
    </source>
</reference>
<reference evidence="8" key="1">
    <citation type="journal article" date="2014" name="Int. J. Syst. Evol. Microbiol.">
        <title>Complete genome sequence of Corynebacterium casei LMG S-19264T (=DSM 44701T), isolated from a smear-ripened cheese.</title>
        <authorList>
            <consortium name="US DOE Joint Genome Institute (JGI-PGF)"/>
            <person name="Walter F."/>
            <person name="Albersmeier A."/>
            <person name="Kalinowski J."/>
            <person name="Ruckert C."/>
        </authorList>
    </citation>
    <scope>NUCLEOTIDE SEQUENCE</scope>
    <source>
        <strain evidence="8">KCTC 42731</strain>
    </source>
</reference>
<dbReference type="SUPFAM" id="SSF56349">
    <property type="entry name" value="DNA breaking-rejoining enzymes"/>
    <property type="match status" value="1"/>
</dbReference>
<dbReference type="InterPro" id="IPR002104">
    <property type="entry name" value="Integrase_catalytic"/>
</dbReference>
<dbReference type="Pfam" id="PF00589">
    <property type="entry name" value="Phage_integrase"/>
    <property type="match status" value="1"/>
</dbReference>
<dbReference type="GO" id="GO:0015074">
    <property type="term" value="P:DNA integration"/>
    <property type="evidence" value="ECO:0007669"/>
    <property type="project" value="UniProtKB-KW"/>
</dbReference>
<dbReference type="Gene3D" id="1.10.443.10">
    <property type="entry name" value="Intergrase catalytic core"/>
    <property type="match status" value="1"/>
</dbReference>
<dbReference type="Pfam" id="PF13356">
    <property type="entry name" value="Arm-DNA-bind_3"/>
    <property type="match status" value="1"/>
</dbReference>
<comment type="caution">
    <text evidence="8">The sequence shown here is derived from an EMBL/GenBank/DDBJ whole genome shotgun (WGS) entry which is preliminary data.</text>
</comment>
<evidence type="ECO:0000256" key="2">
    <source>
        <dbReference type="ARBA" id="ARBA00022908"/>
    </source>
</evidence>
<keyword evidence="3 5" id="KW-0238">DNA-binding</keyword>
<dbReference type="InterPro" id="IPR010998">
    <property type="entry name" value="Integrase_recombinase_N"/>
</dbReference>